<dbReference type="Proteomes" id="UP000308037">
    <property type="component" value="Unassembled WGS sequence"/>
</dbReference>
<dbReference type="RefSeq" id="WP_137275378.1">
    <property type="nucleotide sequence ID" value="NZ_QKNX01000001.1"/>
</dbReference>
<keyword evidence="3" id="KW-1185">Reference proteome</keyword>
<feature type="transmembrane region" description="Helical" evidence="1">
    <location>
        <begin position="87"/>
        <end position="110"/>
    </location>
</feature>
<evidence type="ECO:0000256" key="1">
    <source>
        <dbReference type="SAM" id="Phobius"/>
    </source>
</evidence>
<protein>
    <submittedName>
        <fullName evidence="2">Uncharacterized protein</fullName>
    </submittedName>
</protein>
<evidence type="ECO:0000313" key="3">
    <source>
        <dbReference type="Proteomes" id="UP000308037"/>
    </source>
</evidence>
<feature type="transmembrane region" description="Helical" evidence="1">
    <location>
        <begin position="46"/>
        <end position="67"/>
    </location>
</feature>
<sequence length="234" mass="25676">MSENSMQADLPDNTNSSLLEETQRVLGEQINIVQEQQAQATRIIRVALTVGGLLLTGISIFVSSPLFPNQGNLSNIETSTLALMSLIGLYLFLFLLIIFGKIFASALVVLSPDSGGLSILINNPVAPLLSFYRQYFLPQPFSDFLVVDEEGDQMSLRPGVDSEEIQKILRKEESGDAIVERIISYNAGCIQGNEQLINDNRDRLSDIYGIGVFAILVISLATLGGFSFIFLRLL</sequence>
<gene>
    <name evidence="2" type="ORF">DM868_03060</name>
</gene>
<organism evidence="2 3">
    <name type="scientific">Natronomonas salsuginis</name>
    <dbReference type="NCBI Taxonomy" id="2217661"/>
    <lineage>
        <taxon>Archaea</taxon>
        <taxon>Methanobacteriati</taxon>
        <taxon>Methanobacteriota</taxon>
        <taxon>Stenosarchaea group</taxon>
        <taxon>Halobacteria</taxon>
        <taxon>Halobacteriales</taxon>
        <taxon>Natronomonadaceae</taxon>
        <taxon>Natronomonas</taxon>
    </lineage>
</organism>
<feature type="transmembrane region" description="Helical" evidence="1">
    <location>
        <begin position="207"/>
        <end position="231"/>
    </location>
</feature>
<name>A0A4U5JPD9_9EURY</name>
<accession>A0A4U5JPD9</accession>
<dbReference type="AlphaFoldDB" id="A0A4U5JPD9"/>
<keyword evidence="1" id="KW-0472">Membrane</keyword>
<reference evidence="2 3" key="1">
    <citation type="submission" date="2019-04" db="EMBL/GenBank/DDBJ databases">
        <title>Natronomonas sp. F20-122 a newhaloarchaeon isolated from a saline saltern of Isla Bacuta, Huelva, Spain.</title>
        <authorList>
            <person name="Duran-Viseras A."/>
            <person name="Sanchez-Porro C."/>
            <person name="Ventosa A."/>
        </authorList>
    </citation>
    <scope>NUCLEOTIDE SEQUENCE [LARGE SCALE GENOMIC DNA]</scope>
    <source>
        <strain evidence="2 3">F20-122</strain>
    </source>
</reference>
<dbReference type="EMBL" id="QKNX01000001">
    <property type="protein sequence ID" value="TKR28079.1"/>
    <property type="molecule type" value="Genomic_DNA"/>
</dbReference>
<comment type="caution">
    <text evidence="2">The sequence shown here is derived from an EMBL/GenBank/DDBJ whole genome shotgun (WGS) entry which is preliminary data.</text>
</comment>
<evidence type="ECO:0000313" key="2">
    <source>
        <dbReference type="EMBL" id="TKR28079.1"/>
    </source>
</evidence>
<proteinExistence type="predicted"/>
<keyword evidence="1" id="KW-1133">Transmembrane helix</keyword>
<keyword evidence="1" id="KW-0812">Transmembrane</keyword>